<dbReference type="Proteomes" id="UP000693970">
    <property type="component" value="Unassembled WGS sequence"/>
</dbReference>
<keyword evidence="3" id="KW-1185">Reference proteome</keyword>
<proteinExistence type="predicted"/>
<protein>
    <submittedName>
        <fullName evidence="2">Uncharacterized protein</fullName>
    </submittedName>
</protein>
<name>A0A9K3KLF0_9STRA</name>
<feature type="compositionally biased region" description="Basic and acidic residues" evidence="1">
    <location>
        <begin position="14"/>
        <end position="30"/>
    </location>
</feature>
<dbReference type="EMBL" id="JAGRRH010000021">
    <property type="protein sequence ID" value="KAG7345872.1"/>
    <property type="molecule type" value="Genomic_DNA"/>
</dbReference>
<organism evidence="2 3">
    <name type="scientific">Nitzschia inconspicua</name>
    <dbReference type="NCBI Taxonomy" id="303405"/>
    <lineage>
        <taxon>Eukaryota</taxon>
        <taxon>Sar</taxon>
        <taxon>Stramenopiles</taxon>
        <taxon>Ochrophyta</taxon>
        <taxon>Bacillariophyta</taxon>
        <taxon>Bacillariophyceae</taxon>
        <taxon>Bacillariophycidae</taxon>
        <taxon>Bacillariales</taxon>
        <taxon>Bacillariaceae</taxon>
        <taxon>Nitzschia</taxon>
    </lineage>
</organism>
<feature type="region of interest" description="Disordered" evidence="1">
    <location>
        <begin position="1"/>
        <end position="48"/>
    </location>
</feature>
<evidence type="ECO:0000313" key="3">
    <source>
        <dbReference type="Proteomes" id="UP000693970"/>
    </source>
</evidence>
<reference evidence="2" key="1">
    <citation type="journal article" date="2021" name="Sci. Rep.">
        <title>Diploid genomic architecture of Nitzschia inconspicua, an elite biomass production diatom.</title>
        <authorList>
            <person name="Oliver A."/>
            <person name="Podell S."/>
            <person name="Pinowska A."/>
            <person name="Traller J.C."/>
            <person name="Smith S.R."/>
            <person name="McClure R."/>
            <person name="Beliaev A."/>
            <person name="Bohutskyi P."/>
            <person name="Hill E.A."/>
            <person name="Rabines A."/>
            <person name="Zheng H."/>
            <person name="Allen L.Z."/>
            <person name="Kuo A."/>
            <person name="Grigoriev I.V."/>
            <person name="Allen A.E."/>
            <person name="Hazlebeck D."/>
            <person name="Allen E.E."/>
        </authorList>
    </citation>
    <scope>NUCLEOTIDE SEQUENCE</scope>
    <source>
        <strain evidence="2">Hildebrandi</strain>
    </source>
</reference>
<accession>A0A9K3KLF0</accession>
<evidence type="ECO:0000313" key="2">
    <source>
        <dbReference type="EMBL" id="KAG7345872.1"/>
    </source>
</evidence>
<sequence length="111" mass="11539">MSSSSLTRFCGTERGSRHDPGGPKSDKSDMIVDGGPIPAAAAIAPDGGDGGGAAAVGGHLTLNNVRDGVVSGRTSRIYLGDIIVFLNWCSIHQVDWLTEHGSDRLHAIQND</sequence>
<comment type="caution">
    <text evidence="2">The sequence shown here is derived from an EMBL/GenBank/DDBJ whole genome shotgun (WGS) entry which is preliminary data.</text>
</comment>
<feature type="compositionally biased region" description="Low complexity" evidence="1">
    <location>
        <begin position="31"/>
        <end position="46"/>
    </location>
</feature>
<dbReference type="AlphaFoldDB" id="A0A9K3KLF0"/>
<gene>
    <name evidence="2" type="ORF">IV203_004939</name>
</gene>
<evidence type="ECO:0000256" key="1">
    <source>
        <dbReference type="SAM" id="MobiDB-lite"/>
    </source>
</evidence>
<reference evidence="2" key="2">
    <citation type="submission" date="2021-04" db="EMBL/GenBank/DDBJ databases">
        <authorList>
            <person name="Podell S."/>
        </authorList>
    </citation>
    <scope>NUCLEOTIDE SEQUENCE</scope>
    <source>
        <strain evidence="2">Hildebrandi</strain>
    </source>
</reference>